<sequence length="350" mass="37913">MDPQTIEDDLRAAMHAGPHPVPGWPDPVARVEHGITRRRRNRSVAAVAAAVLLTGVAFTGTLRSTTPPPTTLATVDATEQAAEPLIERRSPRPDRQPCRLDRVESLEWIVQSAPWGPSTGFALRPNNSERCTLSGTPQLSGTNVATGMSEPITAVSVGPLDDRITRQFPATVDPGEPARIHIRAATTCPEGQNPRSYRALVLTVGTRQLKLPEFRVLTDVCGADVSPWFVEPPLDYAPLNATVQAPTTLRAGQDFTYTVRIDNAFPRDYELRSCPVYRLGLAAEATDTWRRITCAPTSIAAHGSMRFTLRGRVPPDTPPGRHKLTWLAALSDGEAIIADMATDGAVVVIT</sequence>
<keyword evidence="3" id="KW-1185">Reference proteome</keyword>
<organism evidence="2 3">
    <name type="scientific">Catellatospora aurea</name>
    <dbReference type="NCBI Taxonomy" id="1337874"/>
    <lineage>
        <taxon>Bacteria</taxon>
        <taxon>Bacillati</taxon>
        <taxon>Actinomycetota</taxon>
        <taxon>Actinomycetes</taxon>
        <taxon>Micromonosporales</taxon>
        <taxon>Micromonosporaceae</taxon>
        <taxon>Catellatospora</taxon>
    </lineage>
</organism>
<dbReference type="Proteomes" id="UP001596392">
    <property type="component" value="Unassembled WGS sequence"/>
</dbReference>
<accession>A0ABW2GMM2</accession>
<gene>
    <name evidence="2" type="ORF">ACFQO7_02005</name>
</gene>
<comment type="caution">
    <text evidence="2">The sequence shown here is derived from an EMBL/GenBank/DDBJ whole genome shotgun (WGS) entry which is preliminary data.</text>
</comment>
<proteinExistence type="predicted"/>
<reference evidence="3" key="1">
    <citation type="journal article" date="2019" name="Int. J. Syst. Evol. Microbiol.">
        <title>The Global Catalogue of Microorganisms (GCM) 10K type strain sequencing project: providing services to taxonomists for standard genome sequencing and annotation.</title>
        <authorList>
            <consortium name="The Broad Institute Genomics Platform"/>
            <consortium name="The Broad Institute Genome Sequencing Center for Infectious Disease"/>
            <person name="Wu L."/>
            <person name="Ma J."/>
        </authorList>
    </citation>
    <scope>NUCLEOTIDE SEQUENCE [LARGE SCALE GENOMIC DNA]</scope>
    <source>
        <strain evidence="3">CGMCC 1.9106</strain>
    </source>
</reference>
<evidence type="ECO:0000256" key="1">
    <source>
        <dbReference type="SAM" id="Phobius"/>
    </source>
</evidence>
<dbReference type="Gene3D" id="2.60.40.10">
    <property type="entry name" value="Immunoglobulins"/>
    <property type="match status" value="1"/>
</dbReference>
<name>A0ABW2GMM2_9ACTN</name>
<keyword evidence="1" id="KW-0472">Membrane</keyword>
<keyword evidence="1" id="KW-1133">Transmembrane helix</keyword>
<feature type="transmembrane region" description="Helical" evidence="1">
    <location>
        <begin position="44"/>
        <end position="62"/>
    </location>
</feature>
<protein>
    <recommendedName>
        <fullName evidence="4">DUF4232 domain-containing protein</fullName>
    </recommendedName>
</protein>
<keyword evidence="1" id="KW-0812">Transmembrane</keyword>
<evidence type="ECO:0008006" key="4">
    <source>
        <dbReference type="Google" id="ProtNLM"/>
    </source>
</evidence>
<dbReference type="RefSeq" id="WP_376804720.1">
    <property type="nucleotide sequence ID" value="NZ_JBHTAC010000002.1"/>
</dbReference>
<evidence type="ECO:0000313" key="3">
    <source>
        <dbReference type="Proteomes" id="UP001596392"/>
    </source>
</evidence>
<evidence type="ECO:0000313" key="2">
    <source>
        <dbReference type="EMBL" id="MFC7241244.1"/>
    </source>
</evidence>
<dbReference type="InterPro" id="IPR013783">
    <property type="entry name" value="Ig-like_fold"/>
</dbReference>
<dbReference type="EMBL" id="JBHTAC010000002">
    <property type="protein sequence ID" value="MFC7241244.1"/>
    <property type="molecule type" value="Genomic_DNA"/>
</dbReference>